<accession>A0A838XQ87</accession>
<dbReference type="SMART" id="SM00530">
    <property type="entry name" value="HTH_XRE"/>
    <property type="match status" value="1"/>
</dbReference>
<dbReference type="GO" id="GO:0003700">
    <property type="term" value="F:DNA-binding transcription factor activity"/>
    <property type="evidence" value="ECO:0007669"/>
    <property type="project" value="TreeGrafter"/>
</dbReference>
<dbReference type="InterPro" id="IPR001387">
    <property type="entry name" value="Cro/C1-type_HTH"/>
</dbReference>
<dbReference type="Gene3D" id="2.60.120.10">
    <property type="entry name" value="Jelly Rolls"/>
    <property type="match status" value="1"/>
</dbReference>
<dbReference type="Pfam" id="PF07883">
    <property type="entry name" value="Cupin_2"/>
    <property type="match status" value="1"/>
</dbReference>
<dbReference type="PANTHER" id="PTHR46797">
    <property type="entry name" value="HTH-TYPE TRANSCRIPTIONAL REGULATOR"/>
    <property type="match status" value="1"/>
</dbReference>
<proteinExistence type="predicted"/>
<evidence type="ECO:0000256" key="1">
    <source>
        <dbReference type="ARBA" id="ARBA00023125"/>
    </source>
</evidence>
<comment type="caution">
    <text evidence="3">The sequence shown here is derived from an EMBL/GenBank/DDBJ whole genome shotgun (WGS) entry which is preliminary data.</text>
</comment>
<gene>
    <name evidence="3" type="ORF">H1W37_09860</name>
</gene>
<dbReference type="Proteomes" id="UP000559404">
    <property type="component" value="Unassembled WGS sequence"/>
</dbReference>
<dbReference type="GO" id="GO:0005829">
    <property type="term" value="C:cytosol"/>
    <property type="evidence" value="ECO:0007669"/>
    <property type="project" value="TreeGrafter"/>
</dbReference>
<dbReference type="AlphaFoldDB" id="A0A838XQ87"/>
<reference evidence="3 4" key="1">
    <citation type="submission" date="2020-07" db="EMBL/GenBank/DDBJ databases">
        <authorList>
            <person name="Li M."/>
        </authorList>
    </citation>
    <scope>NUCLEOTIDE SEQUENCE [LARGE SCALE GENOMIC DNA]</scope>
    <source>
        <strain evidence="3 4">DSM 23284</strain>
    </source>
</reference>
<dbReference type="Pfam" id="PF01381">
    <property type="entry name" value="HTH_3"/>
    <property type="match status" value="1"/>
</dbReference>
<evidence type="ECO:0000313" key="4">
    <source>
        <dbReference type="Proteomes" id="UP000559404"/>
    </source>
</evidence>
<feature type="domain" description="HTH cro/C1-type" evidence="2">
    <location>
        <begin position="10"/>
        <end position="64"/>
    </location>
</feature>
<dbReference type="InterPro" id="IPR010982">
    <property type="entry name" value="Lambda_DNA-bd_dom_sf"/>
</dbReference>
<dbReference type="EMBL" id="JACEON010000007">
    <property type="protein sequence ID" value="MBA4611957.1"/>
    <property type="molecule type" value="Genomic_DNA"/>
</dbReference>
<dbReference type="InterPro" id="IPR014710">
    <property type="entry name" value="RmlC-like_jellyroll"/>
</dbReference>
<sequence>MADFDVGARLRQLRRAHNMSQRQLAEAAGVPHGQVSMIETNKSSPSIASLRKILGGLGVGMVEFFEPEALDASKVFFTPSELRDLTSRVYSEVKGAEGKMSLKQVGDARSHGLQILYETYEPGADTGETMLEHVGHEGGVVVAGEIEVTVGENTMILKAGDSYLFNSQDPHRFRNVSDRPATMISACVPPYL</sequence>
<dbReference type="PROSITE" id="PS50943">
    <property type="entry name" value="HTH_CROC1"/>
    <property type="match status" value="1"/>
</dbReference>
<organism evidence="3 4">
    <name type="scientific">Stappia taiwanensis</name>
    <dbReference type="NCBI Taxonomy" id="992267"/>
    <lineage>
        <taxon>Bacteria</taxon>
        <taxon>Pseudomonadati</taxon>
        <taxon>Pseudomonadota</taxon>
        <taxon>Alphaproteobacteria</taxon>
        <taxon>Hyphomicrobiales</taxon>
        <taxon>Stappiaceae</taxon>
        <taxon>Stappia</taxon>
    </lineage>
</organism>
<dbReference type="GO" id="GO:0003677">
    <property type="term" value="F:DNA binding"/>
    <property type="evidence" value="ECO:0007669"/>
    <property type="project" value="UniProtKB-KW"/>
</dbReference>
<dbReference type="InterPro" id="IPR013096">
    <property type="entry name" value="Cupin_2"/>
</dbReference>
<name>A0A838XQ87_9HYPH</name>
<reference evidence="3 4" key="2">
    <citation type="submission" date="2020-08" db="EMBL/GenBank/DDBJ databases">
        <title>Stappia taiwanensis sp. nov., isolated from a coastal thermal spring.</title>
        <authorList>
            <person name="Kampfer P."/>
        </authorList>
    </citation>
    <scope>NUCLEOTIDE SEQUENCE [LARGE SCALE GENOMIC DNA]</scope>
    <source>
        <strain evidence="3 4">DSM 23284</strain>
    </source>
</reference>
<dbReference type="InterPro" id="IPR050807">
    <property type="entry name" value="TransReg_Diox_bact_type"/>
</dbReference>
<keyword evidence="1" id="KW-0238">DNA-binding</keyword>
<dbReference type="SUPFAM" id="SSF51182">
    <property type="entry name" value="RmlC-like cupins"/>
    <property type="match status" value="1"/>
</dbReference>
<evidence type="ECO:0000259" key="2">
    <source>
        <dbReference type="PROSITE" id="PS50943"/>
    </source>
</evidence>
<dbReference type="Gene3D" id="1.10.260.40">
    <property type="entry name" value="lambda repressor-like DNA-binding domains"/>
    <property type="match status" value="1"/>
</dbReference>
<dbReference type="SUPFAM" id="SSF47413">
    <property type="entry name" value="lambda repressor-like DNA-binding domains"/>
    <property type="match status" value="1"/>
</dbReference>
<dbReference type="CDD" id="cd02209">
    <property type="entry name" value="cupin_XRE_C"/>
    <property type="match status" value="1"/>
</dbReference>
<keyword evidence="4" id="KW-1185">Reference proteome</keyword>
<dbReference type="PANTHER" id="PTHR46797:SF11">
    <property type="entry name" value="HTH-TYPE TRANSCRIPTIONAL REGULATOR PUUR"/>
    <property type="match status" value="1"/>
</dbReference>
<dbReference type="InterPro" id="IPR011051">
    <property type="entry name" value="RmlC_Cupin_sf"/>
</dbReference>
<dbReference type="CDD" id="cd00093">
    <property type="entry name" value="HTH_XRE"/>
    <property type="match status" value="1"/>
</dbReference>
<protein>
    <submittedName>
        <fullName evidence="3">Cupin domain-containing protein</fullName>
    </submittedName>
</protein>
<evidence type="ECO:0000313" key="3">
    <source>
        <dbReference type="EMBL" id="MBA4611957.1"/>
    </source>
</evidence>